<evidence type="ECO:0000256" key="1">
    <source>
        <dbReference type="ARBA" id="ARBA00004448"/>
    </source>
</evidence>
<comment type="caution">
    <text evidence="10">The sequence shown here is derived from an EMBL/GenBank/DDBJ whole genome shotgun (WGS) entry which is preliminary data.</text>
</comment>
<proteinExistence type="inferred from homology"/>
<gene>
    <name evidence="10" type="ORF">CYMTET_50339</name>
</gene>
<keyword evidence="7 9" id="KW-0496">Mitochondrion</keyword>
<comment type="similarity">
    <text evidence="2 9">Belongs to the mitochondrial pyruvate carrier (MPC) (TC 2.A.105) family.</text>
</comment>
<organism evidence="10 11">
    <name type="scientific">Cymbomonas tetramitiformis</name>
    <dbReference type="NCBI Taxonomy" id="36881"/>
    <lineage>
        <taxon>Eukaryota</taxon>
        <taxon>Viridiplantae</taxon>
        <taxon>Chlorophyta</taxon>
        <taxon>Pyramimonadophyceae</taxon>
        <taxon>Pyramimonadales</taxon>
        <taxon>Pyramimonadaceae</taxon>
        <taxon>Cymbomonas</taxon>
    </lineage>
</organism>
<reference evidence="10 11" key="1">
    <citation type="journal article" date="2015" name="Genome Biol. Evol.">
        <title>Comparative Genomics of a Bacterivorous Green Alga Reveals Evolutionary Causalities and Consequences of Phago-Mixotrophic Mode of Nutrition.</title>
        <authorList>
            <person name="Burns J.A."/>
            <person name="Paasch A."/>
            <person name="Narechania A."/>
            <person name="Kim E."/>
        </authorList>
    </citation>
    <scope>NUCLEOTIDE SEQUENCE [LARGE SCALE GENOMIC DNA]</scope>
    <source>
        <strain evidence="10 11">PLY_AMNH</strain>
    </source>
</reference>
<evidence type="ECO:0000256" key="6">
    <source>
        <dbReference type="ARBA" id="ARBA00022989"/>
    </source>
</evidence>
<dbReference type="Proteomes" id="UP001190700">
    <property type="component" value="Unassembled WGS sequence"/>
</dbReference>
<evidence type="ECO:0000256" key="9">
    <source>
        <dbReference type="RuleBase" id="RU363100"/>
    </source>
</evidence>
<dbReference type="PANTHER" id="PTHR14154">
    <property type="entry name" value="UPF0041 BRAIN PROTEIN 44-RELATED"/>
    <property type="match status" value="1"/>
</dbReference>
<dbReference type="InterPro" id="IPR005336">
    <property type="entry name" value="MPC"/>
</dbReference>
<keyword evidence="10" id="KW-0670">Pyruvate</keyword>
<evidence type="ECO:0000256" key="8">
    <source>
        <dbReference type="ARBA" id="ARBA00023136"/>
    </source>
</evidence>
<evidence type="ECO:0000256" key="3">
    <source>
        <dbReference type="ARBA" id="ARBA00022448"/>
    </source>
</evidence>
<dbReference type="Pfam" id="PF03650">
    <property type="entry name" value="MPC"/>
    <property type="match status" value="1"/>
</dbReference>
<evidence type="ECO:0000313" key="10">
    <source>
        <dbReference type="EMBL" id="KAK3239756.1"/>
    </source>
</evidence>
<name>A0AAE0BN91_9CHLO</name>
<keyword evidence="4" id="KW-0812">Transmembrane</keyword>
<evidence type="ECO:0000313" key="11">
    <source>
        <dbReference type="Proteomes" id="UP001190700"/>
    </source>
</evidence>
<protein>
    <recommendedName>
        <fullName evidence="9">Mitochondrial pyruvate carrier</fullName>
    </recommendedName>
</protein>
<dbReference type="AlphaFoldDB" id="A0AAE0BN91"/>
<keyword evidence="11" id="KW-1185">Reference proteome</keyword>
<accession>A0AAE0BN91</accession>
<evidence type="ECO:0000256" key="2">
    <source>
        <dbReference type="ARBA" id="ARBA00006416"/>
    </source>
</evidence>
<dbReference type="GO" id="GO:0005743">
    <property type="term" value="C:mitochondrial inner membrane"/>
    <property type="evidence" value="ECO:0007669"/>
    <property type="project" value="UniProtKB-SubCell"/>
</dbReference>
<comment type="function">
    <text evidence="9">Mediates the uptake of pyruvate into mitochondria.</text>
</comment>
<keyword evidence="5 9" id="KW-0999">Mitochondrion inner membrane</keyword>
<evidence type="ECO:0000256" key="4">
    <source>
        <dbReference type="ARBA" id="ARBA00022692"/>
    </source>
</evidence>
<sequence length="108" mass="12269">MGSRAFMEWVNSPAGPKTTHFWGPVANWGFVAAGMADTAKSPDKISGPMQTALCVYSGLFMRFAWVVQPRNYILLSCHMANETVQSYNLYRWVDHFYLTKPEEKKETA</sequence>
<evidence type="ECO:0000256" key="7">
    <source>
        <dbReference type="ARBA" id="ARBA00023128"/>
    </source>
</evidence>
<keyword evidence="6" id="KW-1133">Transmembrane helix</keyword>
<keyword evidence="3 9" id="KW-0813">Transport</keyword>
<keyword evidence="8" id="KW-0472">Membrane</keyword>
<dbReference type="GO" id="GO:0006850">
    <property type="term" value="P:pyruvate import into mitochondria"/>
    <property type="evidence" value="ECO:0007669"/>
    <property type="project" value="InterPro"/>
</dbReference>
<dbReference type="EMBL" id="LGRX02033832">
    <property type="protein sequence ID" value="KAK3239756.1"/>
    <property type="molecule type" value="Genomic_DNA"/>
</dbReference>
<evidence type="ECO:0000256" key="5">
    <source>
        <dbReference type="ARBA" id="ARBA00022792"/>
    </source>
</evidence>
<comment type="subcellular location">
    <subcellularLocation>
        <location evidence="1 9">Mitochondrion inner membrane</location>
        <topology evidence="1 9">Multi-pass membrane protein</topology>
    </subcellularLocation>
</comment>